<evidence type="ECO:0000313" key="3">
    <source>
        <dbReference type="Proteomes" id="UP000078512"/>
    </source>
</evidence>
<feature type="compositionally biased region" description="Basic and acidic residues" evidence="1">
    <location>
        <begin position="566"/>
        <end position="581"/>
    </location>
</feature>
<evidence type="ECO:0000256" key="1">
    <source>
        <dbReference type="SAM" id="MobiDB-lite"/>
    </source>
</evidence>
<keyword evidence="3" id="KW-1185">Reference proteome</keyword>
<dbReference type="OrthoDB" id="2447374at2759"/>
<feature type="region of interest" description="Disordered" evidence="1">
    <location>
        <begin position="566"/>
        <end position="590"/>
    </location>
</feature>
<protein>
    <recommendedName>
        <fullName evidence="4">F-box domain-containing protein</fullName>
    </recommendedName>
</protein>
<gene>
    <name evidence="2" type="ORF">K457DRAFT_900908</name>
</gene>
<accession>A0A197KAY7</accession>
<sequence>MTLIKKPLKRTPKHPTSNHPSSTRPLSLDIPEILERIFSFLDDFTIRWTVALVSREWFLLNQNRLLRTVSANFLVSPCQPSEDVLASRLLGAHRFCCFVTKECFGFYVVGFHRGCIEHIQYDYERELLERSRSQAAGTTPQQNPTLYAFSPLKELVLNITNYVNPIFPYPHRAPASGHFPFPATLTSLTIDIYSSETTPIDIDLILRDCPVLEHLSIAIGLEHEREFPTWNHRPGQKQPQPQQYYPPLSLRELTLRSVIIEPSQLERVLNSVPRLKALRLIGMPTTRDDLTQLLQHVRSLPIILETFHLSTHRWSLPEHLQRLTPDVAPVTSEWCLWAYDVSPSYLKALELHTPRLTTLELYWAKKRRPSGTLFQNNLDLRSAPALLFKYLCTSSHAVHIRTLKIAVFHPDMDLFERGEYPDTNDSIASIDAMVSPSSPGIWRCRNLQVLRLDLLDHMSSPLRSFVHSRIVFGYISRVAPCLEELEICLPFDSLSQGQHPDPKICLQLEGGFCLLGRLRRLRSLRVVSLGGIITGSCKEMDLNWMTQAGQRDKFRELRRKEVERWRRRREKEDQQEKEKNSGQRVGVRGSNASEAEVWAQLHHLGLLKDVEEMVKEIDAGSYRPLPSLEGLAFDRYSLQWPEKVLGLLFPETRKSLFGIKLGTK</sequence>
<evidence type="ECO:0000313" key="2">
    <source>
        <dbReference type="EMBL" id="OAQ34343.1"/>
    </source>
</evidence>
<proteinExistence type="predicted"/>
<reference evidence="2 3" key="1">
    <citation type="submission" date="2016-05" db="EMBL/GenBank/DDBJ databases">
        <title>Genome sequencing reveals origins of a unique bacterial endosymbiosis in the earliest lineages of terrestrial Fungi.</title>
        <authorList>
            <consortium name="DOE Joint Genome Institute"/>
            <person name="Uehling J."/>
            <person name="Gryganskyi A."/>
            <person name="Hameed K."/>
            <person name="Tschaplinski T."/>
            <person name="Misztal P."/>
            <person name="Wu S."/>
            <person name="Desiro A."/>
            <person name="Vande Pol N."/>
            <person name="Du Z.-Y."/>
            <person name="Zienkiewicz A."/>
            <person name="Zienkiewicz K."/>
            <person name="Morin E."/>
            <person name="Tisserant E."/>
            <person name="Splivallo R."/>
            <person name="Hainaut M."/>
            <person name="Henrissat B."/>
            <person name="Ohm R."/>
            <person name="Kuo A."/>
            <person name="Yan J."/>
            <person name="Lipzen A."/>
            <person name="Nolan M."/>
            <person name="Labutti K."/>
            <person name="Barry K."/>
            <person name="Goldstein A."/>
            <person name="Labbe J."/>
            <person name="Schadt C."/>
            <person name="Tuskan G."/>
            <person name="Grigoriev I."/>
            <person name="Martin F."/>
            <person name="Vilgalys R."/>
            <person name="Bonito G."/>
        </authorList>
    </citation>
    <scope>NUCLEOTIDE SEQUENCE [LARGE SCALE GENOMIC DNA]</scope>
    <source>
        <strain evidence="2 3">AG-77</strain>
    </source>
</reference>
<dbReference type="Proteomes" id="UP000078512">
    <property type="component" value="Unassembled WGS sequence"/>
</dbReference>
<name>A0A197KAY7_9FUNG</name>
<dbReference type="EMBL" id="KV442017">
    <property type="protein sequence ID" value="OAQ34343.1"/>
    <property type="molecule type" value="Genomic_DNA"/>
</dbReference>
<dbReference type="InterPro" id="IPR032675">
    <property type="entry name" value="LRR_dom_sf"/>
</dbReference>
<evidence type="ECO:0008006" key="4">
    <source>
        <dbReference type="Google" id="ProtNLM"/>
    </source>
</evidence>
<dbReference type="AlphaFoldDB" id="A0A197KAY7"/>
<organism evidence="2 3">
    <name type="scientific">Linnemannia elongata AG-77</name>
    <dbReference type="NCBI Taxonomy" id="1314771"/>
    <lineage>
        <taxon>Eukaryota</taxon>
        <taxon>Fungi</taxon>
        <taxon>Fungi incertae sedis</taxon>
        <taxon>Mucoromycota</taxon>
        <taxon>Mortierellomycotina</taxon>
        <taxon>Mortierellomycetes</taxon>
        <taxon>Mortierellales</taxon>
        <taxon>Mortierellaceae</taxon>
        <taxon>Linnemannia</taxon>
    </lineage>
</organism>
<dbReference type="Gene3D" id="3.80.10.10">
    <property type="entry name" value="Ribonuclease Inhibitor"/>
    <property type="match status" value="1"/>
</dbReference>